<evidence type="ECO:0000313" key="3">
    <source>
        <dbReference type="Proteomes" id="UP000027265"/>
    </source>
</evidence>
<dbReference type="AlphaFoldDB" id="A0A067P5A1"/>
<dbReference type="Proteomes" id="UP000027265">
    <property type="component" value="Unassembled WGS sequence"/>
</dbReference>
<evidence type="ECO:0000313" key="2">
    <source>
        <dbReference type="EMBL" id="KDQ50088.1"/>
    </source>
</evidence>
<dbReference type="HOGENOM" id="CLU_1722645_0_0_1"/>
<dbReference type="EMBL" id="KL197766">
    <property type="protein sequence ID" value="KDQ50088.1"/>
    <property type="molecule type" value="Genomic_DNA"/>
</dbReference>
<keyword evidence="3" id="KW-1185">Reference proteome</keyword>
<proteinExistence type="predicted"/>
<gene>
    <name evidence="2" type="ORF">JAAARDRAFT_591352</name>
</gene>
<evidence type="ECO:0000256" key="1">
    <source>
        <dbReference type="SAM" id="MobiDB-lite"/>
    </source>
</evidence>
<reference evidence="3" key="1">
    <citation type="journal article" date="2014" name="Proc. Natl. Acad. Sci. U.S.A.">
        <title>Extensive sampling of basidiomycete genomes demonstrates inadequacy of the white-rot/brown-rot paradigm for wood decay fungi.</title>
        <authorList>
            <person name="Riley R."/>
            <person name="Salamov A.A."/>
            <person name="Brown D.W."/>
            <person name="Nagy L.G."/>
            <person name="Floudas D."/>
            <person name="Held B.W."/>
            <person name="Levasseur A."/>
            <person name="Lombard V."/>
            <person name="Morin E."/>
            <person name="Otillar R."/>
            <person name="Lindquist E.A."/>
            <person name="Sun H."/>
            <person name="LaButti K.M."/>
            <person name="Schmutz J."/>
            <person name="Jabbour D."/>
            <person name="Luo H."/>
            <person name="Baker S.E."/>
            <person name="Pisabarro A.G."/>
            <person name="Walton J.D."/>
            <person name="Blanchette R.A."/>
            <person name="Henrissat B."/>
            <person name="Martin F."/>
            <person name="Cullen D."/>
            <person name="Hibbett D.S."/>
            <person name="Grigoriev I.V."/>
        </authorList>
    </citation>
    <scope>NUCLEOTIDE SEQUENCE [LARGE SCALE GENOMIC DNA]</scope>
    <source>
        <strain evidence="3">MUCL 33604</strain>
    </source>
</reference>
<accession>A0A067P5A1</accession>
<name>A0A067P5A1_9AGAM</name>
<dbReference type="InParanoid" id="A0A067P5A1"/>
<organism evidence="2 3">
    <name type="scientific">Jaapia argillacea MUCL 33604</name>
    <dbReference type="NCBI Taxonomy" id="933084"/>
    <lineage>
        <taxon>Eukaryota</taxon>
        <taxon>Fungi</taxon>
        <taxon>Dikarya</taxon>
        <taxon>Basidiomycota</taxon>
        <taxon>Agaricomycotina</taxon>
        <taxon>Agaricomycetes</taxon>
        <taxon>Agaricomycetidae</taxon>
        <taxon>Jaapiales</taxon>
        <taxon>Jaapiaceae</taxon>
        <taxon>Jaapia</taxon>
    </lineage>
</organism>
<sequence length="152" mass="16856">MKISSTRAGVTESHTPIHRTDRPPISKSAAVIYQEKFHRHFSIHILLSAAIACAFCRSFTYLRDGSLSLSWTSAATVYLDKTCILCGGRLAFSQSLFAFSWVLEMVLVRATGIIRASGQPRRANSPWVERRPVVNDQGPIQHKVSVLDGPCQ</sequence>
<feature type="region of interest" description="Disordered" evidence="1">
    <location>
        <begin position="1"/>
        <end position="21"/>
    </location>
</feature>
<protein>
    <submittedName>
        <fullName evidence="2">Uncharacterized protein</fullName>
    </submittedName>
</protein>
<feature type="compositionally biased region" description="Polar residues" evidence="1">
    <location>
        <begin position="1"/>
        <end position="14"/>
    </location>
</feature>